<reference evidence="1" key="1">
    <citation type="journal article" date="2021" name="Proc. Natl. Acad. Sci. U.S.A.">
        <title>A Catalog of Tens of Thousands of Viruses from Human Metagenomes Reveals Hidden Associations with Chronic Diseases.</title>
        <authorList>
            <person name="Tisza M.J."/>
            <person name="Buck C.B."/>
        </authorList>
    </citation>
    <scope>NUCLEOTIDE SEQUENCE</scope>
    <source>
        <strain evidence="1">CtPAi1</strain>
    </source>
</reference>
<evidence type="ECO:0000313" key="1">
    <source>
        <dbReference type="EMBL" id="DAD78391.1"/>
    </source>
</evidence>
<sequence>MGEPVLTPTLPITLFLLFSLRQPTEQELQYVSSSKRITL</sequence>
<organism evidence="1">
    <name type="scientific">Siphoviridae sp. ctPAi1</name>
    <dbReference type="NCBI Taxonomy" id="2826320"/>
    <lineage>
        <taxon>Viruses</taxon>
        <taxon>Duplodnaviria</taxon>
        <taxon>Heunggongvirae</taxon>
        <taxon>Uroviricota</taxon>
        <taxon>Caudoviricetes</taxon>
    </lineage>
</organism>
<protein>
    <submittedName>
        <fullName evidence="1">Uncharacterized protein</fullName>
    </submittedName>
</protein>
<dbReference type="EMBL" id="BK014842">
    <property type="protein sequence ID" value="DAD78391.1"/>
    <property type="molecule type" value="Genomic_DNA"/>
</dbReference>
<accession>A0A8S5M8H5</accession>
<name>A0A8S5M8H5_9CAUD</name>
<proteinExistence type="predicted"/>